<dbReference type="RefSeq" id="WP_053043149.1">
    <property type="nucleotide sequence ID" value="NZ_CP059735.1"/>
</dbReference>
<gene>
    <name evidence="4" type="ORF">SG35_001140</name>
</gene>
<name>A0AAF0C3U5_9GAMM</name>
<accession>A0AAF0C3U5</accession>
<sequence length="207" mass="21112">MAIAQGLTNGDDVYVSQLVPTGSETANSISGLGGNDQLQGNGYVDFIDGGSGNDTLWGMGNNDTLIGGTGNDTLFGGNGDDLLLGGDGADRLVGENGNDRLWGATGDDVYYSAAGYSGFDTINDDKSPTGQTGFGGGNDTLVMQDITAAELAIYRIGDDLYVTSKADAADGNIDTGAIIEDFFLGGNNVVEFIAGSDGLGYDTTGWV</sequence>
<organism evidence="4 5">
    <name type="scientific">Thalassomonas actiniarum</name>
    <dbReference type="NCBI Taxonomy" id="485447"/>
    <lineage>
        <taxon>Bacteria</taxon>
        <taxon>Pseudomonadati</taxon>
        <taxon>Pseudomonadota</taxon>
        <taxon>Gammaproteobacteria</taxon>
        <taxon>Alteromonadales</taxon>
        <taxon>Colwelliaceae</taxon>
        <taxon>Thalassomonas</taxon>
    </lineage>
</organism>
<dbReference type="InterPro" id="IPR001343">
    <property type="entry name" value="Hemolysn_Ca-bd"/>
</dbReference>
<dbReference type="InterPro" id="IPR018511">
    <property type="entry name" value="Hemolysin-typ_Ca-bd_CS"/>
</dbReference>
<evidence type="ECO:0000256" key="2">
    <source>
        <dbReference type="ARBA" id="ARBA00022525"/>
    </source>
</evidence>
<dbReference type="AlphaFoldDB" id="A0AAF0C3U5"/>
<reference evidence="4 5" key="1">
    <citation type="journal article" date="2015" name="Genome Announc.">
        <title>Draft Genome Sequences of Marine Isolates of Thalassomonas viridans and Thalassomonas actiniarum.</title>
        <authorList>
            <person name="Olonade I."/>
            <person name="van Zyl L.J."/>
            <person name="Trindade M."/>
        </authorList>
    </citation>
    <scope>NUCLEOTIDE SEQUENCE [LARGE SCALE GENOMIC DNA]</scope>
    <source>
        <strain evidence="4 5">A5K-106</strain>
    </source>
</reference>
<dbReference type="Gene3D" id="2.150.10.10">
    <property type="entry name" value="Serralysin-like metalloprotease, C-terminal"/>
    <property type="match status" value="1"/>
</dbReference>
<dbReference type="KEGG" id="tact:SG35_001140"/>
<dbReference type="EMBL" id="CP059735">
    <property type="protein sequence ID" value="WDD99325.1"/>
    <property type="molecule type" value="Genomic_DNA"/>
</dbReference>
<proteinExistence type="predicted"/>
<dbReference type="InterPro" id="IPR050557">
    <property type="entry name" value="RTX_toxin/Mannuronan_C5-epim"/>
</dbReference>
<comment type="subcellular location">
    <subcellularLocation>
        <location evidence="1">Secreted</location>
    </subcellularLocation>
</comment>
<dbReference type="PANTHER" id="PTHR38340">
    <property type="entry name" value="S-LAYER PROTEIN"/>
    <property type="match status" value="1"/>
</dbReference>
<keyword evidence="5" id="KW-1185">Reference proteome</keyword>
<dbReference type="GO" id="GO:0005576">
    <property type="term" value="C:extracellular region"/>
    <property type="evidence" value="ECO:0007669"/>
    <property type="project" value="UniProtKB-SubCell"/>
</dbReference>
<keyword evidence="3" id="KW-0106">Calcium</keyword>
<evidence type="ECO:0000256" key="3">
    <source>
        <dbReference type="ARBA" id="ARBA00022837"/>
    </source>
</evidence>
<protein>
    <submittedName>
        <fullName evidence="4">Calcium-binding protein</fullName>
    </submittedName>
</protein>
<dbReference type="PANTHER" id="PTHR38340:SF1">
    <property type="entry name" value="S-LAYER PROTEIN"/>
    <property type="match status" value="1"/>
</dbReference>
<keyword evidence="2" id="KW-0964">Secreted</keyword>
<dbReference type="GO" id="GO:0005509">
    <property type="term" value="F:calcium ion binding"/>
    <property type="evidence" value="ECO:0007669"/>
    <property type="project" value="InterPro"/>
</dbReference>
<dbReference type="Proteomes" id="UP000032568">
    <property type="component" value="Chromosome"/>
</dbReference>
<evidence type="ECO:0000313" key="5">
    <source>
        <dbReference type="Proteomes" id="UP000032568"/>
    </source>
</evidence>
<dbReference type="SUPFAM" id="SSF51120">
    <property type="entry name" value="beta-Roll"/>
    <property type="match status" value="1"/>
</dbReference>
<evidence type="ECO:0000313" key="4">
    <source>
        <dbReference type="EMBL" id="WDD99325.1"/>
    </source>
</evidence>
<reference evidence="4 5" key="2">
    <citation type="journal article" date="2022" name="Mar. Drugs">
        <title>Bioassay-Guided Fractionation Leads to the Detection of Cholic Acid Generated by the Rare Thalassomonas sp.</title>
        <authorList>
            <person name="Pheiffer F."/>
            <person name="Schneider Y.K."/>
            <person name="Hansen E.H."/>
            <person name="Andersen J.H."/>
            <person name="Isaksson J."/>
            <person name="Busche T."/>
            <person name="R C."/>
            <person name="Kalinowski J."/>
            <person name="Zyl L.V."/>
            <person name="Trindade M."/>
        </authorList>
    </citation>
    <scope>NUCLEOTIDE SEQUENCE [LARGE SCALE GENOMIC DNA]</scope>
    <source>
        <strain evidence="4 5">A5K-106</strain>
    </source>
</reference>
<dbReference type="Pfam" id="PF00353">
    <property type="entry name" value="HemolysinCabind"/>
    <property type="match status" value="2"/>
</dbReference>
<dbReference type="PROSITE" id="PS00330">
    <property type="entry name" value="HEMOLYSIN_CALCIUM"/>
    <property type="match status" value="2"/>
</dbReference>
<dbReference type="InterPro" id="IPR011049">
    <property type="entry name" value="Serralysin-like_metalloprot_C"/>
</dbReference>
<evidence type="ECO:0000256" key="1">
    <source>
        <dbReference type="ARBA" id="ARBA00004613"/>
    </source>
</evidence>
<dbReference type="PRINTS" id="PR00313">
    <property type="entry name" value="CABNDNGRPT"/>
</dbReference>